<dbReference type="KEGG" id="rml:FF011L_54970"/>
<dbReference type="EMBL" id="CP036262">
    <property type="protein sequence ID" value="QDS96685.1"/>
    <property type="molecule type" value="Genomic_DNA"/>
</dbReference>
<dbReference type="Proteomes" id="UP000320672">
    <property type="component" value="Chromosome"/>
</dbReference>
<evidence type="ECO:0000313" key="2">
    <source>
        <dbReference type="EMBL" id="QDS96685.1"/>
    </source>
</evidence>
<accession>A0A517MP75</accession>
<evidence type="ECO:0000256" key="1">
    <source>
        <dbReference type="SAM" id="MobiDB-lite"/>
    </source>
</evidence>
<feature type="compositionally biased region" description="Basic and acidic residues" evidence="1">
    <location>
        <begin position="39"/>
        <end position="65"/>
    </location>
</feature>
<gene>
    <name evidence="2" type="ORF">FF011L_54970</name>
</gene>
<feature type="compositionally biased region" description="Basic residues" evidence="1">
    <location>
        <begin position="29"/>
        <end position="38"/>
    </location>
</feature>
<feature type="compositionally biased region" description="Basic and acidic residues" evidence="1">
    <location>
        <begin position="1"/>
        <end position="28"/>
    </location>
</feature>
<organism evidence="2 3">
    <name type="scientific">Roseimaritima multifibrata</name>
    <dbReference type="NCBI Taxonomy" id="1930274"/>
    <lineage>
        <taxon>Bacteria</taxon>
        <taxon>Pseudomonadati</taxon>
        <taxon>Planctomycetota</taxon>
        <taxon>Planctomycetia</taxon>
        <taxon>Pirellulales</taxon>
        <taxon>Pirellulaceae</taxon>
        <taxon>Roseimaritima</taxon>
    </lineage>
</organism>
<feature type="region of interest" description="Disordered" evidence="1">
    <location>
        <begin position="1"/>
        <end position="69"/>
    </location>
</feature>
<protein>
    <submittedName>
        <fullName evidence="2">Uncharacterized protein</fullName>
    </submittedName>
</protein>
<name>A0A517MP75_9BACT</name>
<evidence type="ECO:0000313" key="3">
    <source>
        <dbReference type="Proteomes" id="UP000320672"/>
    </source>
</evidence>
<proteinExistence type="predicted"/>
<keyword evidence="3" id="KW-1185">Reference proteome</keyword>
<sequence>MIEGDHRGLPKQKPDRSGEAETLKAGRSRDRRRNHLSRFTRELQERRHGDTETRRHGDTETRRLGDSVAEDSLVLQAAPLQIFLVGSL</sequence>
<dbReference type="AlphaFoldDB" id="A0A517MP75"/>
<reference evidence="2 3" key="1">
    <citation type="submission" date="2019-02" db="EMBL/GenBank/DDBJ databases">
        <title>Deep-cultivation of Planctomycetes and their phenomic and genomic characterization uncovers novel biology.</title>
        <authorList>
            <person name="Wiegand S."/>
            <person name="Jogler M."/>
            <person name="Boedeker C."/>
            <person name="Pinto D."/>
            <person name="Vollmers J."/>
            <person name="Rivas-Marin E."/>
            <person name="Kohn T."/>
            <person name="Peeters S.H."/>
            <person name="Heuer A."/>
            <person name="Rast P."/>
            <person name="Oberbeckmann S."/>
            <person name="Bunk B."/>
            <person name="Jeske O."/>
            <person name="Meyerdierks A."/>
            <person name="Storesund J.E."/>
            <person name="Kallscheuer N."/>
            <person name="Luecker S."/>
            <person name="Lage O.M."/>
            <person name="Pohl T."/>
            <person name="Merkel B.J."/>
            <person name="Hornburger P."/>
            <person name="Mueller R.-W."/>
            <person name="Bruemmer F."/>
            <person name="Labrenz M."/>
            <person name="Spormann A.M."/>
            <person name="Op den Camp H."/>
            <person name="Overmann J."/>
            <person name="Amann R."/>
            <person name="Jetten M.S.M."/>
            <person name="Mascher T."/>
            <person name="Medema M.H."/>
            <person name="Devos D.P."/>
            <person name="Kaster A.-K."/>
            <person name="Ovreas L."/>
            <person name="Rohde M."/>
            <person name="Galperin M.Y."/>
            <person name="Jogler C."/>
        </authorList>
    </citation>
    <scope>NUCLEOTIDE SEQUENCE [LARGE SCALE GENOMIC DNA]</scope>
    <source>
        <strain evidence="2 3">FF011L</strain>
    </source>
</reference>